<protein>
    <submittedName>
        <fullName evidence="1">Uncharacterized protein</fullName>
    </submittedName>
</protein>
<gene>
    <name evidence="1" type="ORF">Bhyg_13915</name>
</gene>
<dbReference type="AlphaFoldDB" id="A0A9Q0MNQ5"/>
<reference evidence="1" key="1">
    <citation type="submission" date="2022-07" db="EMBL/GenBank/DDBJ databases">
        <authorList>
            <person name="Trinca V."/>
            <person name="Uliana J.V.C."/>
            <person name="Torres T.T."/>
            <person name="Ward R.J."/>
            <person name="Monesi N."/>
        </authorList>
    </citation>
    <scope>NUCLEOTIDE SEQUENCE</scope>
    <source>
        <strain evidence="1">HSMRA1968</strain>
        <tissue evidence="1">Whole embryos</tissue>
    </source>
</reference>
<proteinExistence type="predicted"/>
<comment type="caution">
    <text evidence="1">The sequence shown here is derived from an EMBL/GenBank/DDBJ whole genome shotgun (WGS) entry which is preliminary data.</text>
</comment>
<organism evidence="1 2">
    <name type="scientific">Pseudolycoriella hygida</name>
    <dbReference type="NCBI Taxonomy" id="35572"/>
    <lineage>
        <taxon>Eukaryota</taxon>
        <taxon>Metazoa</taxon>
        <taxon>Ecdysozoa</taxon>
        <taxon>Arthropoda</taxon>
        <taxon>Hexapoda</taxon>
        <taxon>Insecta</taxon>
        <taxon>Pterygota</taxon>
        <taxon>Neoptera</taxon>
        <taxon>Endopterygota</taxon>
        <taxon>Diptera</taxon>
        <taxon>Nematocera</taxon>
        <taxon>Sciaroidea</taxon>
        <taxon>Sciaridae</taxon>
        <taxon>Pseudolycoriella</taxon>
    </lineage>
</organism>
<evidence type="ECO:0000313" key="1">
    <source>
        <dbReference type="EMBL" id="KAJ6635330.1"/>
    </source>
</evidence>
<keyword evidence="2" id="KW-1185">Reference proteome</keyword>
<dbReference type="EMBL" id="WJQU01000004">
    <property type="protein sequence ID" value="KAJ6635330.1"/>
    <property type="molecule type" value="Genomic_DNA"/>
</dbReference>
<name>A0A9Q0MNQ5_9DIPT</name>
<sequence>MSWHRLDESFHKRMSLRLNKTPFPGRASLGNLNQAPLTPDWKRPVNNLSFLFQSVYRQGEDKQPRTEKATKNAKNGLYICIDEKRSTEKMDDNARDTPVDAAEIKHIRFLNEVGGNRICRLSYEEDCKRIQGATVVMIHELILEDTQSLGVKSVKVSRVKSGKIPFAYGIQIVWSTSDLESSTVKIVCYDSCRSSRLMG</sequence>
<dbReference type="Proteomes" id="UP001151699">
    <property type="component" value="Chromosome C"/>
</dbReference>
<evidence type="ECO:0000313" key="2">
    <source>
        <dbReference type="Proteomes" id="UP001151699"/>
    </source>
</evidence>
<accession>A0A9Q0MNQ5</accession>